<evidence type="ECO:0000313" key="1">
    <source>
        <dbReference type="EMBL" id="GCE63764.1"/>
    </source>
</evidence>
<dbReference type="RefSeq" id="WP_216083213.1">
    <property type="nucleotide sequence ID" value="NZ_CACTIB010000020.1"/>
</dbReference>
<dbReference type="SUPFAM" id="SSF101386">
    <property type="entry name" value="all-alpha NTP pyrophosphatases"/>
    <property type="match status" value="1"/>
</dbReference>
<dbReference type="InterPro" id="IPR016947">
    <property type="entry name" value="UCP030140"/>
</dbReference>
<organism evidence="1 2">
    <name type="scientific">Candidatus Mycoplasma haematohominis</name>
    <dbReference type="NCBI Taxonomy" id="1494318"/>
    <lineage>
        <taxon>Bacteria</taxon>
        <taxon>Bacillati</taxon>
        <taxon>Mycoplasmatota</taxon>
        <taxon>Mollicutes</taxon>
        <taxon>Mycoplasmataceae</taxon>
        <taxon>Mycoplasma</taxon>
    </lineage>
</organism>
<gene>
    <name evidence="1" type="ORF">MHSWG343_07650</name>
</gene>
<dbReference type="EMBL" id="BIMN01000004">
    <property type="protein sequence ID" value="GCE63764.1"/>
    <property type="molecule type" value="Genomic_DNA"/>
</dbReference>
<dbReference type="AlphaFoldDB" id="A0A478FRR8"/>
<dbReference type="Proteomes" id="UP000324831">
    <property type="component" value="Unassembled WGS sequence"/>
</dbReference>
<dbReference type="Pfam" id="PF08761">
    <property type="entry name" value="dUTPase_2"/>
    <property type="match status" value="1"/>
</dbReference>
<dbReference type="CDD" id="cd11527">
    <property type="entry name" value="NTP-PPase_dUTPase"/>
    <property type="match status" value="1"/>
</dbReference>
<sequence length="175" mass="20473">MGALIDWADLLNAQKELDLFVFKNKGLTYQDTSKKRLLSLIVELSELSNETKVFKFWSEKGWDEEKVLSEYADVLHFVLSIFQERGFSLDGIGVREPANKKDKEFLTDFFLMLHKDLSSVICFDSSCAADMESSFRSWVQKFIDLSSYLGFSWDKIMKSFLDKRNVNWERQRSGY</sequence>
<evidence type="ECO:0000313" key="2">
    <source>
        <dbReference type="Proteomes" id="UP000324831"/>
    </source>
</evidence>
<reference evidence="1 2" key="1">
    <citation type="submission" date="2019-01" db="EMBL/GenBank/DDBJ databases">
        <title>Draft genome sequences of Candidatus Mycoplasma haemohominis SWG34-3 identified from a patient with pyrexia, anemia and liver dysfunction.</title>
        <authorList>
            <person name="Sekizuka T."/>
            <person name="Hattori N."/>
            <person name="Katano H."/>
            <person name="Takuma T."/>
            <person name="Ito T."/>
            <person name="Arai N."/>
            <person name="Yanai R."/>
            <person name="Ishii S."/>
            <person name="Miura Y."/>
            <person name="Tokunaga T."/>
            <person name="Watanabe H."/>
            <person name="Nomura N."/>
            <person name="Eguchi J."/>
            <person name="Arai T."/>
            <person name="Hasegawa H."/>
            <person name="Nakamaki T."/>
            <person name="Wakita T."/>
            <person name="Niki Y."/>
            <person name="Kuroda M."/>
        </authorList>
    </citation>
    <scope>NUCLEOTIDE SEQUENCE [LARGE SCALE GENOMIC DNA]</scope>
    <source>
        <strain evidence="1">SWG34-3</strain>
    </source>
</reference>
<comment type="caution">
    <text evidence="1">The sequence shown here is derived from an EMBL/GenBank/DDBJ whole genome shotgun (WGS) entry which is preliminary data.</text>
</comment>
<dbReference type="PIRSF" id="PIRSF030140">
    <property type="entry name" value="UCP030140"/>
    <property type="match status" value="1"/>
</dbReference>
<accession>A0A478FRR8</accession>
<protein>
    <submittedName>
        <fullName evidence="1">dUTPase</fullName>
    </submittedName>
</protein>
<dbReference type="InterPro" id="IPR014871">
    <property type="entry name" value="dUTPase/dCTP_pyrophosphatase"/>
</dbReference>
<dbReference type="Gene3D" id="1.10.4010.10">
    <property type="entry name" value="Type II deoxyuridine triphosphatase"/>
    <property type="match status" value="1"/>
</dbReference>
<name>A0A478FRR8_9MOLU</name>
<proteinExistence type="predicted"/>